<feature type="coiled-coil region" evidence="1">
    <location>
        <begin position="1739"/>
        <end position="1778"/>
    </location>
</feature>
<feature type="compositionally biased region" description="Polar residues" evidence="2">
    <location>
        <begin position="2498"/>
        <end position="2508"/>
    </location>
</feature>
<feature type="region of interest" description="Disordered" evidence="2">
    <location>
        <begin position="2484"/>
        <end position="2512"/>
    </location>
</feature>
<feature type="transmembrane region" description="Helical" evidence="3">
    <location>
        <begin position="1439"/>
        <end position="1462"/>
    </location>
</feature>
<keyword evidence="1" id="KW-0175">Coiled coil</keyword>
<feature type="compositionally biased region" description="Acidic residues" evidence="2">
    <location>
        <begin position="2214"/>
        <end position="2244"/>
    </location>
</feature>
<keyword evidence="3" id="KW-1133">Transmembrane helix</keyword>
<dbReference type="InterPro" id="IPR009030">
    <property type="entry name" value="Growth_fac_rcpt_cys_sf"/>
</dbReference>
<feature type="transmembrane region" description="Helical" evidence="3">
    <location>
        <begin position="1357"/>
        <end position="1380"/>
    </location>
</feature>
<feature type="compositionally biased region" description="Low complexity" evidence="2">
    <location>
        <begin position="2315"/>
        <end position="2328"/>
    </location>
</feature>
<comment type="caution">
    <text evidence="4">The sequence shown here is derived from an EMBL/GenBank/DDBJ whole genome shotgun (WGS) entry which is preliminary data.</text>
</comment>
<feature type="compositionally biased region" description="Basic residues" evidence="2">
    <location>
        <begin position="2484"/>
        <end position="2495"/>
    </location>
</feature>
<feature type="compositionally biased region" description="Basic and acidic residues" evidence="2">
    <location>
        <begin position="1655"/>
        <end position="1671"/>
    </location>
</feature>
<evidence type="ECO:0000256" key="2">
    <source>
        <dbReference type="SAM" id="MobiDB-lite"/>
    </source>
</evidence>
<feature type="transmembrane region" description="Helical" evidence="3">
    <location>
        <begin position="1401"/>
        <end position="1419"/>
    </location>
</feature>
<feature type="transmembrane region" description="Helical" evidence="3">
    <location>
        <begin position="1331"/>
        <end position="1351"/>
    </location>
</feature>
<sequence>MAKIQKSPGGFLWAIFICVFIKRITSFSGALGSAGTLATSTVRSTTTLTLTFQIGSMAADEYLLLSFPNSRSYFDITGTSVTCPYTCGSGSATFTCVWDSSARTVKATPGGAYTSCLTGTFQLQNYINNLYTQQEGITGQVFTTGSATPTYTQTAYVDYTAATVSTVTLVPDSLVVGANTPLTVSFQVGAFDLTSSFKVIMTFPRRFYFNTPTTNQGYFEGSITCVNATNNIQVTPTCSFSTATSTGVATVSITNLYSSTIASATTYGFKITNIKNPISTATVSGFTFLIVDPSNDDYKIAEKTSGITLAVTTAKTATIGISPPTTYTVYSQQAVSFTISPGIEVEANCKMTMAIPTDTPCNSALFAFNILSGGGSCTTTQWTSGSCTGTHQSTQSVTLSLNLTAAPQLKTTGSFSYTLTTTGDDSIATGTATIASTSFSTGSITSFVFTHVTSASTVVQETTQWKLGFTLAHALTNPWVITVTYPNSEFTITSCTGPTNLIGFSSGTTCSVSSNTLTIQGSYALSAGTKSFENVVGTNPTAVFNTGSFTVNSYNNISSTNYAVDVYDSSDTSFTNPFQATAQTLTSIAVAVNTPGTNSVTGLTPVQYDFTIGHKSNLLTSYQVRVQVPIAGSGDNCLTMYDASSANVTSMLIPSAITAAKDNTTPLTFSYNNFKNPRKTTSICQSFTVSITDSSGNALESGTGGSITITTANTLSSFSITPNPTNLVNGGSAEYTIASTANSNTPLIVGDKYIITFPSDISIASATMCSACARVSSTVLTYTVATAGTSISFSVSGIIVQSSTRPVSTAVSVSVVASTSDTHVISTHSSTTIPTTSVAGTLTSPGLTQGSSVANTATTYTFTFTLANKIPAGGVFVIENTPTLTFAFDATIGCGAGAVGDLGQCTDSSGTVVVPVVNELPASRTVTVSVGNYTNPTTPTSTSFTIRTYADSGRTYIIDQVATGMVPSLECNYPCKTCQVADKSACLSCFTTITSIPEKYHTSTANTCTSSCATDHTANSTDFTCTACNTNCATCVTGGAANAARCATCSAGRFLYSENCYDSCADVTAKPTYTSGSTCVDCDSTCNTCSGSSATNCLSCTGSLNLNTATNQCTSTCPTNTVAISNRCETCTNNCAECSVSTSNCTACSSPNKILHQNQCLASCPTGTIANSTGDGCDSCTGNCETCSGTTSTCLTCIGSLLLEGVTCQASCSSGRTNITNECLLCIGCENCSGSQTTCTSCTSPTMLHNSACVNPCPTGYQANTAGTACEVSPTDTTTEPTTTTNTTTTTSSNSYNIVPFPFLIFALFLLIVAIIGCVKDPRSLIATSFIAFLSILQFIYYCTQIFHAYWKSETQVLMLTVLALLGLVLCNILMSLIFCCIVCRNNNFKSWSSSYKKTRCCIQFFGLVVNFKFLKLYYSCFFGMEHFWAGFDNIMRFINYMTFMCVIHIICSIIPCLAADALGLMSLTWGTQLYITLIETAILEVIMILFLIYEFCNTRKLNERGEYAKVNVEPNMSKLEEIDESSEKIEQKMRQEALKKIIEMMKGNKGIGMNNNIEDCIDDDDRFKRRNSLPAYGNPIEELSDRPRSYPLSPRARREIEDPLINPLALGFDRDDDFWVPQDNVYAESKPPNPLGKIGKSYKDGDTQTFMVGGDHDIPFRDDDSDDSRPARHGRKPGRGRGRRGRLEDKIIEENQYLDQDSDAVDDEELDVIKEEDDIGATYGSPKKLQKGLNKNLIDEEELRRKIAEEDNQFLEEEKKLAEKEGEDNLIKEAEEELSKSKIGFNSPPSASDKSNLLNDTDVKIVPVPLNSSTTNIDGMQIPPSAEKRTFNENDIKGDLEPNHEGVIAPVALPNGNLVDKYGRRVNEKGYLIDENGNVIDTKTEKEMFNKDKLDARGDIPQPFNLERYNFNPHDITGAFAVGKNGKPILQETPDGKLADDSGKQVNEKGILIDEDGNVTDKYGRKKLDKDQLTNKGDLPPMLNYSGKQYKVFDVMGRYDKDPRGDIILERNEKGQIVDKKGRRCNDKGYLTDPDGNIVDNKGNRIWDKEHLYEGEFPKIFPFSLFNPDTIKGNFKRDKDGKPILKPAEKPGQFYDDDGNLVNKHGYLIDPDGNIIDKNGNIVFKKDILKDGEIPPVFRNGMIRQNSSSSLSKLMSEIDKEQDSDLDILKDFDEEEKGNTSVDSLMEDTPSNYNIANQRFDRPKYKKEPEEKYNEEEEYYDDSENDYDEGEEDEDDDDDDDNDSITGPAGVPILNARQPRGKILKKKKKKKRRRRKKPKQEYEDPTAADYAMAKAYGGEAKGRPARKYKRKMSGRSTSSRASRGFSRPARRDKIFKGAGSVSGRDNDQLRTLRSEHSKGGLGKTGLTSKKFNKKRGPISKASNQDFDKVYDRKLDEFLENSSYEFESLGPPSRAMSRQGSAKGDHKLKGLESIYLQRLEANPTKNKKKKKRGKKDGEFMGSELSEQDDLAGLIEDNYKKMKKKFAPASARKRGRSQAPESNQPNIFTGNFDKYAKDKKLDVGENF</sequence>
<name>A0AAD1XDT8_EUPCR</name>
<evidence type="ECO:0000256" key="1">
    <source>
        <dbReference type="SAM" id="Coils"/>
    </source>
</evidence>
<feature type="transmembrane region" description="Helical" evidence="3">
    <location>
        <begin position="1474"/>
        <end position="1494"/>
    </location>
</feature>
<feature type="compositionally biased region" description="Basic residues" evidence="2">
    <location>
        <begin position="1672"/>
        <end position="1685"/>
    </location>
</feature>
<feature type="compositionally biased region" description="Polar residues" evidence="2">
    <location>
        <begin position="2180"/>
        <end position="2198"/>
    </location>
</feature>
<feature type="compositionally biased region" description="Basic and acidic residues" evidence="2">
    <location>
        <begin position="2345"/>
        <end position="2359"/>
    </location>
</feature>
<accession>A0AAD1XDT8</accession>
<feature type="region of interest" description="Disordered" evidence="2">
    <location>
        <begin position="1780"/>
        <end position="1799"/>
    </location>
</feature>
<organism evidence="4 5">
    <name type="scientific">Euplotes crassus</name>
    <dbReference type="NCBI Taxonomy" id="5936"/>
    <lineage>
        <taxon>Eukaryota</taxon>
        <taxon>Sar</taxon>
        <taxon>Alveolata</taxon>
        <taxon>Ciliophora</taxon>
        <taxon>Intramacronucleata</taxon>
        <taxon>Spirotrichea</taxon>
        <taxon>Hypotrichia</taxon>
        <taxon>Euplotida</taxon>
        <taxon>Euplotidae</taxon>
        <taxon>Moneuplotes</taxon>
    </lineage>
</organism>
<keyword evidence="3" id="KW-0812">Transmembrane</keyword>
<dbReference type="Gene3D" id="2.10.220.10">
    <property type="entry name" value="Hormone Receptor, Insulin-like Growth Factor Receptor 1, Chain A, domain 2"/>
    <property type="match status" value="3"/>
</dbReference>
<dbReference type="SMART" id="SM00261">
    <property type="entry name" value="FU"/>
    <property type="match status" value="6"/>
</dbReference>
<evidence type="ECO:0000313" key="5">
    <source>
        <dbReference type="Proteomes" id="UP001295684"/>
    </source>
</evidence>
<feature type="compositionally biased region" description="Polar residues" evidence="2">
    <location>
        <begin position="1788"/>
        <end position="1799"/>
    </location>
</feature>
<keyword evidence="3" id="KW-0472">Membrane</keyword>
<evidence type="ECO:0000256" key="3">
    <source>
        <dbReference type="SAM" id="Phobius"/>
    </source>
</evidence>
<evidence type="ECO:0000313" key="4">
    <source>
        <dbReference type="EMBL" id="CAI2372549.1"/>
    </source>
</evidence>
<gene>
    <name evidence="4" type="ORF">ECRASSUSDP1_LOCUS13880</name>
</gene>
<dbReference type="SUPFAM" id="SSF57184">
    <property type="entry name" value="Growth factor receptor domain"/>
    <property type="match status" value="3"/>
</dbReference>
<feature type="region of interest" description="Disordered" evidence="2">
    <location>
        <begin position="1653"/>
        <end position="1687"/>
    </location>
</feature>
<feature type="compositionally biased region" description="Basic residues" evidence="2">
    <location>
        <begin position="2304"/>
        <end position="2314"/>
    </location>
</feature>
<dbReference type="EMBL" id="CAMPGE010013839">
    <property type="protein sequence ID" value="CAI2372549.1"/>
    <property type="molecule type" value="Genomic_DNA"/>
</dbReference>
<dbReference type="InterPro" id="IPR006212">
    <property type="entry name" value="Furin_repeat"/>
</dbReference>
<feature type="compositionally biased region" description="Basic and acidic residues" evidence="2">
    <location>
        <begin position="2200"/>
        <end position="2213"/>
    </location>
</feature>
<feature type="region of interest" description="Disordered" evidence="2">
    <location>
        <begin position="2406"/>
        <end position="2466"/>
    </location>
</feature>
<feature type="region of interest" description="Disordered" evidence="2">
    <location>
        <begin position="2174"/>
        <end position="2385"/>
    </location>
</feature>
<reference evidence="4" key="1">
    <citation type="submission" date="2023-07" db="EMBL/GenBank/DDBJ databases">
        <authorList>
            <consortium name="AG Swart"/>
            <person name="Singh M."/>
            <person name="Singh A."/>
            <person name="Seah K."/>
            <person name="Emmerich C."/>
        </authorList>
    </citation>
    <scope>NUCLEOTIDE SEQUENCE</scope>
    <source>
        <strain evidence="4">DP1</strain>
    </source>
</reference>
<dbReference type="CDD" id="cd00064">
    <property type="entry name" value="FU"/>
    <property type="match status" value="4"/>
</dbReference>
<protein>
    <submittedName>
        <fullName evidence="4">Uncharacterized protein</fullName>
    </submittedName>
</protein>
<dbReference type="Proteomes" id="UP001295684">
    <property type="component" value="Unassembled WGS sequence"/>
</dbReference>
<feature type="compositionally biased region" description="Basic residues" evidence="2">
    <location>
        <begin position="2260"/>
        <end position="2279"/>
    </location>
</feature>
<feature type="transmembrane region" description="Helical" evidence="3">
    <location>
        <begin position="1298"/>
        <end position="1319"/>
    </location>
</feature>
<keyword evidence="5" id="KW-1185">Reference proteome</keyword>
<feature type="compositionally biased region" description="Basic residues" evidence="2">
    <location>
        <begin position="2445"/>
        <end position="2454"/>
    </location>
</feature>
<proteinExistence type="predicted"/>